<dbReference type="SMART" id="SM00421">
    <property type="entry name" value="HTH_LUXR"/>
    <property type="match status" value="1"/>
</dbReference>
<evidence type="ECO:0000313" key="6">
    <source>
        <dbReference type="Proteomes" id="UP001500416"/>
    </source>
</evidence>
<proteinExistence type="predicted"/>
<protein>
    <recommendedName>
        <fullName evidence="4">HTH luxR-type domain-containing protein</fullName>
    </recommendedName>
</protein>
<organism evidence="5 6">
    <name type="scientific">Saccharothrix mutabilis subsp. mutabilis</name>
    <dbReference type="NCBI Taxonomy" id="66855"/>
    <lineage>
        <taxon>Bacteria</taxon>
        <taxon>Bacillati</taxon>
        <taxon>Actinomycetota</taxon>
        <taxon>Actinomycetes</taxon>
        <taxon>Pseudonocardiales</taxon>
        <taxon>Pseudonocardiaceae</taxon>
        <taxon>Saccharothrix</taxon>
    </lineage>
</organism>
<evidence type="ECO:0000259" key="4">
    <source>
        <dbReference type="PROSITE" id="PS50043"/>
    </source>
</evidence>
<evidence type="ECO:0000256" key="2">
    <source>
        <dbReference type="ARBA" id="ARBA00023125"/>
    </source>
</evidence>
<dbReference type="PROSITE" id="PS50043">
    <property type="entry name" value="HTH_LUXR_2"/>
    <property type="match status" value="1"/>
</dbReference>
<dbReference type="SUPFAM" id="SSF46894">
    <property type="entry name" value="C-terminal effector domain of the bipartite response regulators"/>
    <property type="match status" value="1"/>
</dbReference>
<keyword evidence="6" id="KW-1185">Reference proteome</keyword>
<dbReference type="CDD" id="cd06170">
    <property type="entry name" value="LuxR_C_like"/>
    <property type="match status" value="1"/>
</dbReference>
<dbReference type="PRINTS" id="PR00038">
    <property type="entry name" value="HTHLUXR"/>
</dbReference>
<dbReference type="Gene3D" id="3.40.50.2300">
    <property type="match status" value="1"/>
</dbReference>
<dbReference type="RefSeq" id="WP_343936947.1">
    <property type="nucleotide sequence ID" value="NZ_BAAABU010000017.1"/>
</dbReference>
<evidence type="ECO:0000256" key="1">
    <source>
        <dbReference type="ARBA" id="ARBA00023015"/>
    </source>
</evidence>
<dbReference type="PANTHER" id="PTHR43214:SF24">
    <property type="entry name" value="TRANSCRIPTIONAL REGULATORY PROTEIN NARL-RELATED"/>
    <property type="match status" value="1"/>
</dbReference>
<evidence type="ECO:0000313" key="5">
    <source>
        <dbReference type="EMBL" id="GAA0249062.1"/>
    </source>
</evidence>
<dbReference type="Pfam" id="PF00196">
    <property type="entry name" value="GerE"/>
    <property type="match status" value="1"/>
</dbReference>
<name>A0ABN0UFR2_9PSEU</name>
<dbReference type="InterPro" id="IPR000792">
    <property type="entry name" value="Tscrpt_reg_LuxR_C"/>
</dbReference>
<gene>
    <name evidence="5" type="ORF">GCM10010492_56290</name>
</gene>
<keyword evidence="3" id="KW-0804">Transcription</keyword>
<comment type="caution">
    <text evidence="5">The sequence shown here is derived from an EMBL/GenBank/DDBJ whole genome shotgun (WGS) entry which is preliminary data.</text>
</comment>
<dbReference type="InterPro" id="IPR016032">
    <property type="entry name" value="Sig_transdc_resp-reg_C-effctor"/>
</dbReference>
<reference evidence="5 6" key="1">
    <citation type="journal article" date="2019" name="Int. J. Syst. Evol. Microbiol.">
        <title>The Global Catalogue of Microorganisms (GCM) 10K type strain sequencing project: providing services to taxonomists for standard genome sequencing and annotation.</title>
        <authorList>
            <consortium name="The Broad Institute Genomics Platform"/>
            <consortium name="The Broad Institute Genome Sequencing Center for Infectious Disease"/>
            <person name="Wu L."/>
            <person name="Ma J."/>
        </authorList>
    </citation>
    <scope>NUCLEOTIDE SEQUENCE [LARGE SCALE GENOMIC DNA]</scope>
    <source>
        <strain evidence="5 6">JCM 3380</strain>
    </source>
</reference>
<accession>A0ABN0UFR2</accession>
<feature type="domain" description="HTH luxR-type" evidence="4">
    <location>
        <begin position="37"/>
        <end position="102"/>
    </location>
</feature>
<dbReference type="Proteomes" id="UP001500416">
    <property type="component" value="Unassembled WGS sequence"/>
</dbReference>
<dbReference type="EMBL" id="BAAABU010000017">
    <property type="protein sequence ID" value="GAA0249062.1"/>
    <property type="molecule type" value="Genomic_DNA"/>
</dbReference>
<dbReference type="InterPro" id="IPR039420">
    <property type="entry name" value="WalR-like"/>
</dbReference>
<keyword evidence="1" id="KW-0805">Transcription regulation</keyword>
<dbReference type="PANTHER" id="PTHR43214">
    <property type="entry name" value="TWO-COMPONENT RESPONSE REGULATOR"/>
    <property type="match status" value="1"/>
</dbReference>
<evidence type="ECO:0000256" key="3">
    <source>
        <dbReference type="ARBA" id="ARBA00023163"/>
    </source>
</evidence>
<keyword evidence="2" id="KW-0238">DNA-binding</keyword>
<sequence length="106" mass="11540">MPPARLLDAVRTVAAGEALLAPTVTRRLISEFLRHPARRSLDGVTPREREVLALITRGLSNGEIEQALHLSRHAVKTHIGHLVAKLCARDRAQPVVAGYEAGPAER</sequence>